<accession>A0A0F9QME2</accession>
<organism evidence="1">
    <name type="scientific">marine sediment metagenome</name>
    <dbReference type="NCBI Taxonomy" id="412755"/>
    <lineage>
        <taxon>unclassified sequences</taxon>
        <taxon>metagenomes</taxon>
        <taxon>ecological metagenomes</taxon>
    </lineage>
</organism>
<sequence>MIRVIGKQKVELDFVKNPYAKIVKERKQIISKDYFQPEYCQARSLLYIRCSNLENKPKGESELNLELMRFNTKII</sequence>
<protein>
    <submittedName>
        <fullName evidence="1">Uncharacterized protein</fullName>
    </submittedName>
</protein>
<proteinExistence type="predicted"/>
<comment type="caution">
    <text evidence="1">The sequence shown here is derived from an EMBL/GenBank/DDBJ whole genome shotgun (WGS) entry which is preliminary data.</text>
</comment>
<dbReference type="EMBL" id="LAZR01004679">
    <property type="protein sequence ID" value="KKN06523.1"/>
    <property type="molecule type" value="Genomic_DNA"/>
</dbReference>
<evidence type="ECO:0000313" key="1">
    <source>
        <dbReference type="EMBL" id="KKN06523.1"/>
    </source>
</evidence>
<reference evidence="1" key="1">
    <citation type="journal article" date="2015" name="Nature">
        <title>Complex archaea that bridge the gap between prokaryotes and eukaryotes.</title>
        <authorList>
            <person name="Spang A."/>
            <person name="Saw J.H."/>
            <person name="Jorgensen S.L."/>
            <person name="Zaremba-Niedzwiedzka K."/>
            <person name="Martijn J."/>
            <person name="Lind A.E."/>
            <person name="van Eijk R."/>
            <person name="Schleper C."/>
            <person name="Guy L."/>
            <person name="Ettema T.J."/>
        </authorList>
    </citation>
    <scope>NUCLEOTIDE SEQUENCE</scope>
</reference>
<dbReference type="AlphaFoldDB" id="A0A0F9QME2"/>
<name>A0A0F9QME2_9ZZZZ</name>
<gene>
    <name evidence="1" type="ORF">LCGC14_1076330</name>
</gene>